<evidence type="ECO:0000313" key="7">
    <source>
        <dbReference type="Proteomes" id="UP001597118"/>
    </source>
</evidence>
<dbReference type="InterPro" id="IPR003661">
    <property type="entry name" value="HisK_dim/P_dom"/>
</dbReference>
<gene>
    <name evidence="6" type="ORF">ACFSAH_06890</name>
</gene>
<dbReference type="PANTHER" id="PTHR44757:SF2">
    <property type="entry name" value="BIOFILM ARCHITECTURE MAINTENANCE PROTEIN MBAA"/>
    <property type="match status" value="1"/>
</dbReference>
<dbReference type="InterPro" id="IPR001610">
    <property type="entry name" value="PAC"/>
</dbReference>
<dbReference type="PROSITE" id="PS50112">
    <property type="entry name" value="PAS"/>
    <property type="match status" value="2"/>
</dbReference>
<protein>
    <recommendedName>
        <fullName evidence="2">histidine kinase</fullName>
        <ecNumber evidence="2">2.7.13.3</ecNumber>
    </recommendedName>
</protein>
<feature type="domain" description="PAC" evidence="5">
    <location>
        <begin position="415"/>
        <end position="467"/>
    </location>
</feature>
<dbReference type="EC" id="2.7.13.3" evidence="2"/>
<dbReference type="Gene3D" id="1.10.287.130">
    <property type="match status" value="1"/>
</dbReference>
<dbReference type="SMART" id="SM00091">
    <property type="entry name" value="PAS"/>
    <property type="match status" value="2"/>
</dbReference>
<dbReference type="NCBIfam" id="TIGR00229">
    <property type="entry name" value="sensory_box"/>
    <property type="match status" value="2"/>
</dbReference>
<dbReference type="InterPro" id="IPR000700">
    <property type="entry name" value="PAS-assoc_C"/>
</dbReference>
<reference evidence="7" key="1">
    <citation type="journal article" date="2019" name="Int. J. Syst. Evol. Microbiol.">
        <title>The Global Catalogue of Microorganisms (GCM) 10K type strain sequencing project: providing services to taxonomists for standard genome sequencing and annotation.</title>
        <authorList>
            <consortium name="The Broad Institute Genomics Platform"/>
            <consortium name="The Broad Institute Genome Sequencing Center for Infectious Disease"/>
            <person name="Wu L."/>
            <person name="Ma J."/>
        </authorList>
    </citation>
    <scope>NUCLEOTIDE SEQUENCE [LARGE SCALE GENOMIC DNA]</scope>
    <source>
        <strain evidence="7">CCUG 53762</strain>
    </source>
</reference>
<dbReference type="InterPro" id="IPR052155">
    <property type="entry name" value="Biofilm_reg_signaling"/>
</dbReference>
<evidence type="ECO:0000313" key="6">
    <source>
        <dbReference type="EMBL" id="MFD1629593.1"/>
    </source>
</evidence>
<sequence>MKNSSGKIVLSYTLISFCWIYFGSELMEYLFNANIIHNRHWLEVAKGSTFILISALLLYKLINYYYKNLEKSEEQYKNMFEKTPNPMWVYDLENYSFVKVNKATTLRYGYSEKEFMRMTLADICPPEEANRLKEFLTNRNEKELQSKGIWKNTLKDGSTINVNLISHTIIYNGRPSKLVLALDLSEKEQYEQQLERQQIVLQAINIELKENIRQLKLSQNTLYNTQRIAKIAGWNYNMTNGVFDFDAEFFKLTQIPRSNEPLSLEQLQPFIHADDFFILTDFINTFYKGAKEKECIVRIKNADDWLFMRFEAFLSSEESQTTHYLEGFTQNIDEIAKVNLQNKRLDEIINRIKTLVIITNQQGEIEWTNSSFYEITGYSSKETIGKKPWDIIEVPESSQKQIMKIKRAIENVEDFDVEIENLSREGRHFWLQIDGSPIYDENGNYAGYIAIENEITERKQKEAKIKEQNRLLDKAAWINSHQVRKPLASILGLIDLMSNTDNEQELQEYLRLLRICSNELDEIIKTSINITYTQKVD</sequence>
<dbReference type="InterPro" id="IPR036097">
    <property type="entry name" value="HisK_dim/P_sf"/>
</dbReference>
<dbReference type="SUPFAM" id="SSF47384">
    <property type="entry name" value="Homodimeric domain of signal transducing histidine kinase"/>
    <property type="match status" value="1"/>
</dbReference>
<name>A0ABW4IA14_9SPHI</name>
<dbReference type="SUPFAM" id="SSF55785">
    <property type="entry name" value="PYP-like sensor domain (PAS domain)"/>
    <property type="match status" value="2"/>
</dbReference>
<dbReference type="InterPro" id="IPR000014">
    <property type="entry name" value="PAS"/>
</dbReference>
<dbReference type="Pfam" id="PF00512">
    <property type="entry name" value="HisKA"/>
    <property type="match status" value="1"/>
</dbReference>
<organism evidence="6 7">
    <name type="scientific">Pseudopedobacter beijingensis</name>
    <dbReference type="NCBI Taxonomy" id="1207056"/>
    <lineage>
        <taxon>Bacteria</taxon>
        <taxon>Pseudomonadati</taxon>
        <taxon>Bacteroidota</taxon>
        <taxon>Sphingobacteriia</taxon>
        <taxon>Sphingobacteriales</taxon>
        <taxon>Sphingobacteriaceae</taxon>
        <taxon>Pseudopedobacter</taxon>
    </lineage>
</organism>
<keyword evidence="3" id="KW-0472">Membrane</keyword>
<dbReference type="SMART" id="SM00086">
    <property type="entry name" value="PAC"/>
    <property type="match status" value="2"/>
</dbReference>
<accession>A0ABW4IA14</accession>
<evidence type="ECO:0000256" key="2">
    <source>
        <dbReference type="ARBA" id="ARBA00012438"/>
    </source>
</evidence>
<dbReference type="PROSITE" id="PS50113">
    <property type="entry name" value="PAC"/>
    <property type="match status" value="1"/>
</dbReference>
<feature type="domain" description="PAS" evidence="4">
    <location>
        <begin position="72"/>
        <end position="143"/>
    </location>
</feature>
<feature type="transmembrane region" description="Helical" evidence="3">
    <location>
        <begin position="44"/>
        <end position="62"/>
    </location>
</feature>
<evidence type="ECO:0000256" key="1">
    <source>
        <dbReference type="ARBA" id="ARBA00000085"/>
    </source>
</evidence>
<evidence type="ECO:0000259" key="4">
    <source>
        <dbReference type="PROSITE" id="PS50112"/>
    </source>
</evidence>
<dbReference type="InterPro" id="IPR035965">
    <property type="entry name" value="PAS-like_dom_sf"/>
</dbReference>
<dbReference type="PANTHER" id="PTHR44757">
    <property type="entry name" value="DIGUANYLATE CYCLASE DGCP"/>
    <property type="match status" value="1"/>
</dbReference>
<evidence type="ECO:0000256" key="3">
    <source>
        <dbReference type="SAM" id="Phobius"/>
    </source>
</evidence>
<dbReference type="Proteomes" id="UP001597118">
    <property type="component" value="Unassembled WGS sequence"/>
</dbReference>
<comment type="caution">
    <text evidence="6">The sequence shown here is derived from an EMBL/GenBank/DDBJ whole genome shotgun (WGS) entry which is preliminary data.</text>
</comment>
<dbReference type="Pfam" id="PF13426">
    <property type="entry name" value="PAS_9"/>
    <property type="match status" value="2"/>
</dbReference>
<proteinExistence type="predicted"/>
<feature type="domain" description="PAS" evidence="4">
    <location>
        <begin position="341"/>
        <end position="412"/>
    </location>
</feature>
<comment type="catalytic activity">
    <reaction evidence="1">
        <text>ATP + protein L-histidine = ADP + protein N-phospho-L-histidine.</text>
        <dbReference type="EC" id="2.7.13.3"/>
    </reaction>
</comment>
<dbReference type="RefSeq" id="WP_379661972.1">
    <property type="nucleotide sequence ID" value="NZ_JBHUDG010000005.1"/>
</dbReference>
<feature type="transmembrane region" description="Helical" evidence="3">
    <location>
        <begin position="7"/>
        <end position="24"/>
    </location>
</feature>
<keyword evidence="7" id="KW-1185">Reference proteome</keyword>
<dbReference type="Gene3D" id="3.30.450.20">
    <property type="entry name" value="PAS domain"/>
    <property type="match status" value="3"/>
</dbReference>
<dbReference type="EMBL" id="JBHUDG010000005">
    <property type="protein sequence ID" value="MFD1629593.1"/>
    <property type="molecule type" value="Genomic_DNA"/>
</dbReference>
<evidence type="ECO:0000259" key="5">
    <source>
        <dbReference type="PROSITE" id="PS50113"/>
    </source>
</evidence>
<dbReference type="CDD" id="cd00130">
    <property type="entry name" value="PAS"/>
    <property type="match status" value="2"/>
</dbReference>
<keyword evidence="3" id="KW-0812">Transmembrane</keyword>
<keyword evidence="3" id="KW-1133">Transmembrane helix</keyword>
<dbReference type="CDD" id="cd00082">
    <property type="entry name" value="HisKA"/>
    <property type="match status" value="1"/>
</dbReference>